<accession>A8DJP6</accession>
<dbReference type="CDD" id="cd03378">
    <property type="entry name" value="beta_CA_cladeC"/>
    <property type="match status" value="1"/>
</dbReference>
<dbReference type="InterPro" id="IPR001765">
    <property type="entry name" value="Carbonic_anhydrase"/>
</dbReference>
<gene>
    <name evidence="5" type="ORF">YS_M60-F11.139</name>
</gene>
<feature type="binding site" evidence="2">
    <location>
        <position position="111"/>
    </location>
    <ligand>
        <name>Zn(2+)</name>
        <dbReference type="ChEBI" id="CHEBI:29105"/>
    </ligand>
</feature>
<dbReference type="PANTHER" id="PTHR11002">
    <property type="entry name" value="CARBONIC ANHYDRASE"/>
    <property type="match status" value="1"/>
</dbReference>
<dbReference type="GO" id="GO:0008270">
    <property type="term" value="F:zinc ion binding"/>
    <property type="evidence" value="ECO:0007669"/>
    <property type="project" value="InterPro"/>
</dbReference>
<evidence type="ECO:0000256" key="3">
    <source>
        <dbReference type="SAM" id="MobiDB-lite"/>
    </source>
</evidence>
<keyword evidence="4" id="KW-0732">Signal</keyword>
<keyword evidence="2" id="KW-0479">Metal-binding</keyword>
<comment type="cofactor">
    <cofactor evidence="2">
        <name>Zn(2+)</name>
        <dbReference type="ChEBI" id="CHEBI:29105"/>
    </cofactor>
    <text evidence="2">Binds 1 zinc ion per subunit.</text>
</comment>
<dbReference type="GO" id="GO:0004089">
    <property type="term" value="F:carbonate dehydratase activity"/>
    <property type="evidence" value="ECO:0007669"/>
    <property type="project" value="InterPro"/>
</dbReference>
<dbReference type="SMART" id="SM00947">
    <property type="entry name" value="Pro_CA"/>
    <property type="match status" value="1"/>
</dbReference>
<evidence type="ECO:0000256" key="1">
    <source>
        <dbReference type="ARBA" id="ARBA00006217"/>
    </source>
</evidence>
<feature type="signal peptide" evidence="4">
    <location>
        <begin position="1"/>
        <end position="32"/>
    </location>
</feature>
<feature type="chain" id="PRO_5002719939" evidence="4">
    <location>
        <begin position="33"/>
        <end position="254"/>
    </location>
</feature>
<reference evidence="5" key="1">
    <citation type="journal article" date="2007" name="Science">
        <title>Candidatus Chloracidobacterium thermophilum: an aerobic phototrophic Acidobacterium.</title>
        <authorList>
            <person name="Bryant D.A."/>
            <person name="Costas A.M."/>
            <person name="Maresca J.A."/>
            <person name="Chew A.G."/>
            <person name="Klatt C.G."/>
            <person name="Bateson M.M."/>
            <person name="Tallon L.J."/>
            <person name="Hostetler J."/>
            <person name="Nelson W.C."/>
            <person name="Heidelberg J.F."/>
            <person name="Ward D.M."/>
        </authorList>
    </citation>
    <scope>NUCLEOTIDE SEQUENCE</scope>
</reference>
<dbReference type="AlphaFoldDB" id="A8DJP6"/>
<feature type="region of interest" description="Disordered" evidence="3">
    <location>
        <begin position="40"/>
        <end position="61"/>
    </location>
</feature>
<dbReference type="Pfam" id="PF00484">
    <property type="entry name" value="Pro_CA"/>
    <property type="match status" value="1"/>
</dbReference>
<protein>
    <submittedName>
        <fullName evidence="5">Twin-arginine translocation pathway signal</fullName>
    </submittedName>
</protein>
<evidence type="ECO:0000313" key="5">
    <source>
        <dbReference type="EMBL" id="ABV27342.1"/>
    </source>
</evidence>
<dbReference type="PANTHER" id="PTHR11002:SF79">
    <property type="entry name" value="CARBONIC ANHYDRASE 2"/>
    <property type="match status" value="1"/>
</dbReference>
<dbReference type="SUPFAM" id="SSF53056">
    <property type="entry name" value="beta-carbonic anhydrase, cab"/>
    <property type="match status" value="1"/>
</dbReference>
<feature type="binding site" evidence="2">
    <location>
        <position position="113"/>
    </location>
    <ligand>
        <name>Zn(2+)</name>
        <dbReference type="ChEBI" id="CHEBI:29105"/>
    </ligand>
</feature>
<evidence type="ECO:0000256" key="4">
    <source>
        <dbReference type="SAM" id="SignalP"/>
    </source>
</evidence>
<comment type="similarity">
    <text evidence="1">Belongs to the beta-class carbonic anhydrase family.</text>
</comment>
<proteinExistence type="inferred from homology"/>
<feature type="binding site" evidence="2">
    <location>
        <position position="164"/>
    </location>
    <ligand>
        <name>Zn(2+)</name>
        <dbReference type="ChEBI" id="CHEBI:29105"/>
    </ligand>
</feature>
<keyword evidence="2" id="KW-0862">Zinc</keyword>
<name>A8DJP6_9BACT</name>
<organism evidence="5">
    <name type="scientific">Chloracidobacterium thermophilum</name>
    <dbReference type="NCBI Taxonomy" id="458033"/>
    <lineage>
        <taxon>Bacteria</taxon>
        <taxon>Pseudomonadati</taxon>
        <taxon>Acidobacteriota</taxon>
        <taxon>Terriglobia</taxon>
        <taxon>Terriglobales</taxon>
        <taxon>Acidobacteriaceae</taxon>
        <taxon>Chloracidobacterium</taxon>
    </lineage>
</organism>
<feature type="binding site" evidence="2">
    <location>
        <position position="167"/>
    </location>
    <ligand>
        <name>Zn(2+)</name>
        <dbReference type="ChEBI" id="CHEBI:29105"/>
    </ligand>
</feature>
<dbReference type="Gene3D" id="3.40.1050.10">
    <property type="entry name" value="Carbonic anhydrase"/>
    <property type="match status" value="1"/>
</dbReference>
<sequence length="254" mass="27649">MLSPKNTPERRLAYCFFAPLMALAFVHPIAIAQSKPPTVSQPAATLEEKAPKSTPALTNEQLQADPEAALRVLLEGNRRFAAGKTIHPRQDIARIRETAKGQKPFAIIIGCSDSRVPNEIVFDQGLGDLFIVRTASQVSTYASWGSIEFAEEVLGAKLIFVLGHTKCGAVQAAVRVPEVPGHIVTLINDIKPAAQQVKGQPGDEVENAVRENVRMQVEKLKNLEPVLAKRFREGKIKIVGGVYDIDTGLITLVE</sequence>
<evidence type="ECO:0000256" key="2">
    <source>
        <dbReference type="PIRSR" id="PIRSR601765-1"/>
    </source>
</evidence>
<dbReference type="InterPro" id="IPR036874">
    <property type="entry name" value="Carbonic_anhydrase_sf"/>
</dbReference>
<dbReference type="EMBL" id="EF531339">
    <property type="protein sequence ID" value="ABV27342.1"/>
    <property type="molecule type" value="Genomic_DNA"/>
</dbReference>